<dbReference type="GO" id="GO:0030288">
    <property type="term" value="C:outer membrane-bounded periplasmic space"/>
    <property type="evidence" value="ECO:0007669"/>
    <property type="project" value="TreeGrafter"/>
</dbReference>
<dbReference type="PANTHER" id="PTHR43742">
    <property type="entry name" value="TRIMETHYLAMINE-N-OXIDE REDUCTASE"/>
    <property type="match status" value="1"/>
</dbReference>
<feature type="domain" description="Molybdopterin oxidoreductase N-terminal" evidence="13">
    <location>
        <begin position="75"/>
        <end position="112"/>
    </location>
</feature>
<dbReference type="InterPro" id="IPR006655">
    <property type="entry name" value="Mopterin_OxRdtase_prok_CS"/>
</dbReference>
<dbReference type="Pfam" id="PF18364">
    <property type="entry name" value="Molybdopterin_N"/>
    <property type="match status" value="1"/>
</dbReference>
<dbReference type="GO" id="GO:0009055">
    <property type="term" value="F:electron transfer activity"/>
    <property type="evidence" value="ECO:0007669"/>
    <property type="project" value="TreeGrafter"/>
</dbReference>
<evidence type="ECO:0000256" key="7">
    <source>
        <dbReference type="ARBA" id="ARBA00022764"/>
    </source>
</evidence>
<dbReference type="GO" id="GO:0043546">
    <property type="term" value="F:molybdopterin cofactor binding"/>
    <property type="evidence" value="ECO:0007669"/>
    <property type="project" value="InterPro"/>
</dbReference>
<dbReference type="PROSITE" id="PS51318">
    <property type="entry name" value="TAT"/>
    <property type="match status" value="1"/>
</dbReference>
<dbReference type="PROSITE" id="PS00490">
    <property type="entry name" value="MOLYBDOPTERIN_PROK_2"/>
    <property type="match status" value="1"/>
</dbReference>
<dbReference type="Gene3D" id="3.40.228.10">
    <property type="entry name" value="Dimethylsulfoxide Reductase, domain 2"/>
    <property type="match status" value="1"/>
</dbReference>
<dbReference type="AlphaFoldDB" id="A0AAI9SBS6"/>
<protein>
    <recommendedName>
        <fullName evidence="3">trimethylamine-N-oxide reductase</fullName>
        <ecNumber evidence="3">1.7.2.3</ecNumber>
    </recommendedName>
</protein>
<feature type="domain" description="Molybdopterin oxidoreductase" evidence="11">
    <location>
        <begin position="118"/>
        <end position="587"/>
    </location>
</feature>
<keyword evidence="8" id="KW-0560">Oxidoreductase</keyword>
<evidence type="ECO:0000259" key="13">
    <source>
        <dbReference type="Pfam" id="PF18364"/>
    </source>
</evidence>
<feature type="binding site" evidence="9">
    <location>
        <position position="180"/>
    </location>
    <ligand>
        <name>Mo-bis(molybdopterin guanine dinucleotide)</name>
        <dbReference type="ChEBI" id="CHEBI:60539"/>
    </ligand>
</feature>
<dbReference type="GO" id="GO:0009061">
    <property type="term" value="P:anaerobic respiration"/>
    <property type="evidence" value="ECO:0007669"/>
    <property type="project" value="TreeGrafter"/>
</dbReference>
<sequence>MTNRRELFKAAGLAGAAAFIPGAASAAAAGKTGSARVLRGGVRMGEPLSGAPDLSLSRTFGTGKSVLNDGVVMNASHWGVYKAHVKGGKIERLEPVAEDAAPSLQLQGIAQQPYNTARIRYPMVRESYLKKGWKAGGKGRGSEPFVRVTWDEVFDIIAKELNRVRDTYGPASIYGGSYGWMSPGALGSARNLMQRCLNLNGGFTGHYGDYSTGCAQVILPYVIGSNGVYEQVTGWDLICDKTELIVLWGADPTVTNDIDWATTLHENAEGFRRLKAAGIPVIAVNPLKPDTAEFLGEKCEWIAPKPNTDVAMMLAMMHELETKNLVDREFIRKYTKGYDKFLPYLLGKTDGVAKTPEWAEGITGVKADQIRRLARLMREKRSMLMGGWGIQRAEHGEQVHWAMVVLAAMCGHIGLPGGGFGFTYHYSNGGAATSEAPAFPGISANPRGKNTGMAWEGHSVATIPLARFTDCFLNPGKTIDYNGRKITYPDIRLVFWSGGNPFAQQEDTNALVKAWKKPDTTIVCDTVWTASARMSDIVLPACTSLERNDITSIGSYSNLGYVAMQQAIEPQYESHSDFWIYSHLAEKLGHGEEFTEGLDEMGWLRRFYEQAKKESEASGLEMPSFEEFWKAGWITFPVTDDSRRYNYLGDFRKNPIVNPLGTESGLIEIYSEKIASYHYDDCPAHPTWLEPTEWLGAELAKKYPFALLTSKSRYRLHSQLDSTASNLFANVEEREPVWIHPAAAEKLGLRNGDVAVVESRRGKVLAGVTVTDRVRPDTVVIHHGAWYCPEEPGEEGSLDLHGCDNVLTIDIPSSKLACGNVANTSLVRIEKYDEEELPPVYVHHQPKTARR</sequence>
<evidence type="ECO:0000256" key="6">
    <source>
        <dbReference type="ARBA" id="ARBA00022729"/>
    </source>
</evidence>
<keyword evidence="7" id="KW-0574">Periplasm</keyword>
<organism evidence="14 15">
    <name type="scientific">Sutterella seckii</name>
    <dbReference type="NCBI Taxonomy" id="1944635"/>
    <lineage>
        <taxon>Bacteria</taxon>
        <taxon>Pseudomonadati</taxon>
        <taxon>Pseudomonadota</taxon>
        <taxon>Betaproteobacteria</taxon>
        <taxon>Burkholderiales</taxon>
        <taxon>Sutterellaceae</taxon>
        <taxon>Sutterella</taxon>
    </lineage>
</organism>
<dbReference type="SUPFAM" id="SSF53706">
    <property type="entry name" value="Formate dehydrogenase/DMSO reductase, domains 1-3"/>
    <property type="match status" value="1"/>
</dbReference>
<proteinExistence type="inferred from homology"/>
<dbReference type="Pfam" id="PF00384">
    <property type="entry name" value="Molybdopterin"/>
    <property type="match status" value="1"/>
</dbReference>
<dbReference type="NCBIfam" id="TIGR00509">
    <property type="entry name" value="bisC_fam"/>
    <property type="match status" value="1"/>
</dbReference>
<feature type="binding site" evidence="9">
    <location>
        <position position="547"/>
    </location>
    <ligand>
        <name>Mo-bis(molybdopterin guanine dinucleotide)</name>
        <dbReference type="ChEBI" id="CHEBI:60539"/>
    </ligand>
</feature>
<feature type="signal peptide" evidence="10">
    <location>
        <begin position="1"/>
        <end position="26"/>
    </location>
</feature>
<dbReference type="RefSeq" id="WP_139689042.1">
    <property type="nucleotide sequence ID" value="NZ_WEHW01000020.1"/>
</dbReference>
<comment type="similarity">
    <text evidence="2">Belongs to the prokaryotic molybdopterin-containing oxidoreductase family.</text>
</comment>
<dbReference type="InterPro" id="IPR050612">
    <property type="entry name" value="Prok_Mopterin_Oxidored"/>
</dbReference>
<evidence type="ECO:0000256" key="4">
    <source>
        <dbReference type="ARBA" id="ARBA00022505"/>
    </source>
</evidence>
<evidence type="ECO:0000313" key="14">
    <source>
        <dbReference type="EMBL" id="KAB7651157.1"/>
    </source>
</evidence>
<accession>A0AAI9SBS6</accession>
<evidence type="ECO:0000256" key="10">
    <source>
        <dbReference type="SAM" id="SignalP"/>
    </source>
</evidence>
<dbReference type="SUPFAM" id="SSF50692">
    <property type="entry name" value="ADC-like"/>
    <property type="match status" value="1"/>
</dbReference>
<keyword evidence="4 9" id="KW-0500">Molybdenum</keyword>
<feature type="domain" description="Molybdopterin dinucleotide-binding" evidence="12">
    <location>
        <begin position="705"/>
        <end position="820"/>
    </location>
</feature>
<keyword evidence="5 9" id="KW-0479">Metal-binding</keyword>
<dbReference type="GO" id="GO:0030151">
    <property type="term" value="F:molybdenum ion binding"/>
    <property type="evidence" value="ECO:0007669"/>
    <property type="project" value="TreeGrafter"/>
</dbReference>
<feature type="binding site" evidence="9">
    <location>
        <position position="805"/>
    </location>
    <ligand>
        <name>Mo-bis(molybdopterin guanine dinucleotide)</name>
        <dbReference type="ChEBI" id="CHEBI:60539"/>
    </ligand>
</feature>
<dbReference type="InterPro" id="IPR006657">
    <property type="entry name" value="MoPterin_dinucl-bd_dom"/>
</dbReference>
<evidence type="ECO:0000313" key="15">
    <source>
        <dbReference type="Proteomes" id="UP000469462"/>
    </source>
</evidence>
<evidence type="ECO:0000256" key="2">
    <source>
        <dbReference type="ARBA" id="ARBA00010312"/>
    </source>
</evidence>
<evidence type="ECO:0000256" key="3">
    <source>
        <dbReference type="ARBA" id="ARBA00011885"/>
    </source>
</evidence>
<dbReference type="Gene3D" id="3.90.55.10">
    <property type="entry name" value="Dimethylsulfoxide Reductase, domain 3"/>
    <property type="match status" value="1"/>
</dbReference>
<dbReference type="EMBL" id="WEHW01000020">
    <property type="protein sequence ID" value="KAB7651157.1"/>
    <property type="molecule type" value="Genomic_DNA"/>
</dbReference>
<dbReference type="InterPro" id="IPR006658">
    <property type="entry name" value="BisC"/>
</dbReference>
<comment type="cofactor">
    <cofactor evidence="9">
        <name>Mo-bis(molybdopterin guanine dinucleotide)</name>
        <dbReference type="ChEBI" id="CHEBI:60539"/>
    </cofactor>
    <text evidence="9">Binds 1 molybdenum-bis(molybdopterin guanine dinucleotide) (Mo-bis-MGD) cofactor per subunit.</text>
</comment>
<gene>
    <name evidence="14" type="ORF">GBM96_06810</name>
</gene>
<keyword evidence="15" id="KW-1185">Reference proteome</keyword>
<evidence type="ECO:0000256" key="9">
    <source>
        <dbReference type="PIRSR" id="PIRSR606658-1"/>
    </source>
</evidence>
<dbReference type="Gene3D" id="2.40.40.20">
    <property type="match status" value="1"/>
</dbReference>
<dbReference type="InterPro" id="IPR006656">
    <property type="entry name" value="Mopterin_OxRdtase"/>
</dbReference>
<dbReference type="PANTHER" id="PTHR43742:SF10">
    <property type="entry name" value="TRIMETHYLAMINE-N-OXIDE REDUCTASE 2"/>
    <property type="match status" value="1"/>
</dbReference>
<evidence type="ECO:0000259" key="11">
    <source>
        <dbReference type="Pfam" id="PF00384"/>
    </source>
</evidence>
<dbReference type="InterPro" id="IPR006311">
    <property type="entry name" value="TAT_signal"/>
</dbReference>
<evidence type="ECO:0000256" key="1">
    <source>
        <dbReference type="ARBA" id="ARBA00004418"/>
    </source>
</evidence>
<evidence type="ECO:0000256" key="8">
    <source>
        <dbReference type="ARBA" id="ARBA00023002"/>
    </source>
</evidence>
<name>A0AAI9SBS6_9BURK</name>
<dbReference type="EC" id="1.7.2.3" evidence="3"/>
<feature type="binding site" evidence="9">
    <location>
        <position position="392"/>
    </location>
    <ligand>
        <name>Mo-bis(molybdopterin guanine dinucleotide)</name>
        <dbReference type="ChEBI" id="CHEBI:60539"/>
    </ligand>
</feature>
<dbReference type="InterPro" id="IPR041460">
    <property type="entry name" value="Molybdopterin_N"/>
</dbReference>
<comment type="caution">
    <text evidence="14">The sequence shown here is derived from an EMBL/GenBank/DDBJ whole genome shotgun (WGS) entry which is preliminary data.</text>
</comment>
<feature type="binding site" evidence="9">
    <location>
        <position position="500"/>
    </location>
    <ligand>
        <name>Mo-bis(molybdopterin guanine dinucleotide)</name>
        <dbReference type="ChEBI" id="CHEBI:60539"/>
    </ligand>
</feature>
<feature type="chain" id="PRO_5042565642" description="trimethylamine-N-oxide reductase" evidence="10">
    <location>
        <begin position="27"/>
        <end position="851"/>
    </location>
</feature>
<reference evidence="14 15" key="1">
    <citation type="submission" date="2019-10" db="EMBL/GenBank/DDBJ databases">
        <title>Genome diversity of Sutterella seckii.</title>
        <authorList>
            <person name="Chaplin A.V."/>
            <person name="Sokolova S.R."/>
            <person name="Mosin K.A."/>
            <person name="Ivanova E.L."/>
            <person name="Kochetkova T.O."/>
            <person name="Goltsov A.Y."/>
            <person name="Trofimov D.Y."/>
            <person name="Efimov B.A."/>
        </authorList>
    </citation>
    <scope>NUCLEOTIDE SEQUENCE [LARGE SCALE GENOMIC DNA]</scope>
    <source>
        <strain evidence="14 15">ASD3426</strain>
    </source>
</reference>
<dbReference type="InterPro" id="IPR009010">
    <property type="entry name" value="Asp_de-COase-like_dom_sf"/>
</dbReference>
<dbReference type="Pfam" id="PF01568">
    <property type="entry name" value="Molydop_binding"/>
    <property type="match status" value="1"/>
</dbReference>
<dbReference type="GO" id="GO:0050626">
    <property type="term" value="F:trimethylamine-N-oxide reductase (cytochrome c) activity"/>
    <property type="evidence" value="ECO:0007669"/>
    <property type="project" value="UniProtKB-EC"/>
</dbReference>
<evidence type="ECO:0000259" key="12">
    <source>
        <dbReference type="Pfam" id="PF01568"/>
    </source>
</evidence>
<feature type="binding site" evidence="9">
    <location>
        <position position="577"/>
    </location>
    <ligand>
        <name>Mo-bis(molybdopterin guanine dinucleotide)</name>
        <dbReference type="ChEBI" id="CHEBI:60539"/>
    </ligand>
</feature>
<dbReference type="Proteomes" id="UP000469462">
    <property type="component" value="Unassembled WGS sequence"/>
</dbReference>
<dbReference type="Gene3D" id="3.40.50.740">
    <property type="match status" value="1"/>
</dbReference>
<keyword evidence="6 10" id="KW-0732">Signal</keyword>
<evidence type="ECO:0000256" key="5">
    <source>
        <dbReference type="ARBA" id="ARBA00022723"/>
    </source>
</evidence>
<comment type="subcellular location">
    <subcellularLocation>
        <location evidence="1">Periplasm</location>
    </subcellularLocation>
</comment>